<organism evidence="1 2">
    <name type="scientific">Cinara cedri</name>
    <dbReference type="NCBI Taxonomy" id="506608"/>
    <lineage>
        <taxon>Eukaryota</taxon>
        <taxon>Metazoa</taxon>
        <taxon>Ecdysozoa</taxon>
        <taxon>Arthropoda</taxon>
        <taxon>Hexapoda</taxon>
        <taxon>Insecta</taxon>
        <taxon>Pterygota</taxon>
        <taxon>Neoptera</taxon>
        <taxon>Paraneoptera</taxon>
        <taxon>Hemiptera</taxon>
        <taxon>Sternorrhyncha</taxon>
        <taxon>Aphidomorpha</taxon>
        <taxon>Aphidoidea</taxon>
        <taxon>Aphididae</taxon>
        <taxon>Lachninae</taxon>
        <taxon>Cinara</taxon>
    </lineage>
</organism>
<gene>
    <name evidence="1" type="ORF">CINCED_3A024558</name>
</gene>
<name>A0A5E4MSR0_9HEMI</name>
<accession>A0A5E4MSR0</accession>
<keyword evidence="2" id="KW-1185">Reference proteome</keyword>
<dbReference type="EMBL" id="CABPRJ010000955">
    <property type="protein sequence ID" value="VVC32444.1"/>
    <property type="molecule type" value="Genomic_DNA"/>
</dbReference>
<protein>
    <submittedName>
        <fullName evidence="1">Uncharacterized protein</fullName>
    </submittedName>
</protein>
<evidence type="ECO:0000313" key="1">
    <source>
        <dbReference type="EMBL" id="VVC32444.1"/>
    </source>
</evidence>
<reference evidence="1 2" key="1">
    <citation type="submission" date="2019-08" db="EMBL/GenBank/DDBJ databases">
        <authorList>
            <person name="Alioto T."/>
            <person name="Alioto T."/>
            <person name="Gomez Garrido J."/>
        </authorList>
    </citation>
    <scope>NUCLEOTIDE SEQUENCE [LARGE SCALE GENOMIC DNA]</scope>
</reference>
<evidence type="ECO:0000313" key="2">
    <source>
        <dbReference type="Proteomes" id="UP000325440"/>
    </source>
</evidence>
<dbReference type="AlphaFoldDB" id="A0A5E4MSR0"/>
<dbReference type="Proteomes" id="UP000325440">
    <property type="component" value="Unassembled WGS sequence"/>
</dbReference>
<proteinExistence type="predicted"/>
<sequence>MKATTARSMELRPHCHVCKTPGVKTSFITVPVRGISYDVAHSEDYAELAGQYKSIQFNINYLFEEEEEEKKGEIWGVRDVGTPEVKLLLSPHPNGEIEMKATTARSMELRPHCHVCKTPGVKTSFITVPVRGISYDVAHSEDYAELAGQYKYIQFNINYLFEEEEEEKKGEIWVFFKGVRDVGTPEVILLLTPHPNGEIEMKATTARSMELRPHCHVCKTPGVKTSFITVPVRGISYDVAHSEDYAELAGQYKSIQFNINYLFEEEEEEKKGEIWVFFKVQTLCHSK</sequence>